<protein>
    <recommendedName>
        <fullName evidence="4">Nudix hydrolase domain-containing protein</fullName>
    </recommendedName>
</protein>
<dbReference type="CDD" id="cd04670">
    <property type="entry name" value="NUDIX_ASFGF2_Nudt6"/>
    <property type="match status" value="1"/>
</dbReference>
<dbReference type="PRINTS" id="PR01356">
    <property type="entry name" value="GFGPROTEIN"/>
</dbReference>
<dbReference type="Proteomes" id="UP001372338">
    <property type="component" value="Unassembled WGS sequence"/>
</dbReference>
<gene>
    <name evidence="5" type="ORF">RIF29_14501</name>
</gene>
<comment type="caution">
    <text evidence="5">The sequence shown here is derived from an EMBL/GenBank/DDBJ whole genome shotgun (WGS) entry which is preliminary data.</text>
</comment>
<dbReference type="PROSITE" id="PS51462">
    <property type="entry name" value="NUDIX"/>
    <property type="match status" value="1"/>
</dbReference>
<feature type="domain" description="Nudix hydrolase" evidence="4">
    <location>
        <begin position="169"/>
        <end position="301"/>
    </location>
</feature>
<keyword evidence="2" id="KW-0479">Metal-binding</keyword>
<dbReference type="SUPFAM" id="SSF55811">
    <property type="entry name" value="Nudix"/>
    <property type="match status" value="1"/>
</dbReference>
<evidence type="ECO:0000256" key="1">
    <source>
        <dbReference type="ARBA" id="ARBA00005582"/>
    </source>
</evidence>
<dbReference type="InterPro" id="IPR020084">
    <property type="entry name" value="NUDIX_hydrolase_CS"/>
</dbReference>
<dbReference type="AlphaFoldDB" id="A0AAN9FFG4"/>
<dbReference type="Pfam" id="PF18290">
    <property type="entry name" value="Nudix_hydro"/>
    <property type="match status" value="1"/>
</dbReference>
<dbReference type="InterPro" id="IPR003293">
    <property type="entry name" value="Nudix_hydrolase6-like"/>
</dbReference>
<dbReference type="PANTHER" id="PTHR13994:SF33">
    <property type="entry name" value="NUDIX FAMILY HYDROLASE"/>
    <property type="match status" value="1"/>
</dbReference>
<name>A0AAN9FFG4_CROPI</name>
<dbReference type="PROSITE" id="PS00893">
    <property type="entry name" value="NUDIX_BOX"/>
    <property type="match status" value="1"/>
</dbReference>
<dbReference type="GO" id="GO:0051287">
    <property type="term" value="F:NAD binding"/>
    <property type="evidence" value="ECO:0007669"/>
    <property type="project" value="TreeGrafter"/>
</dbReference>
<comment type="similarity">
    <text evidence="1">Belongs to the Nudix hydrolase family.</text>
</comment>
<dbReference type="Pfam" id="PF00293">
    <property type="entry name" value="NUDIX"/>
    <property type="match status" value="1"/>
</dbReference>
<keyword evidence="3" id="KW-0378">Hydrolase</keyword>
<sequence length="343" mass="38074">MMRFRACKLYSSCLSATSKLFLTPSSLVPPNPARAFLGSITPQAQGHKNSFLVPRTYMSASIASLAKEEAMRGKDIGLLSAVEDQHGGVIVNMEGPMDSLDFAFLLEASLSQWREQGKKGVWIKLPIELSNLVASAVKAGFRYHHAEPDYLMLVYWIPDTPDTLPANASHRVGIGAFVMNTNREVLVVQESNGRFSGTGIWKLPTGAVDEGEDICTAAVREVKEETGIDTEFVEVLAFRQNHKSFFQKSDLLFVCMLQPHSFNIQRQTSEIEAAQWMPVEDYVAQPFVRENELFDFLTKIGLSKFDGKYTGFSSLLASTSSGKKSRVYFNHKDAGHLLLSSKC</sequence>
<dbReference type="GO" id="GO:0047631">
    <property type="term" value="F:ADP-ribose diphosphatase activity"/>
    <property type="evidence" value="ECO:0007669"/>
    <property type="project" value="TreeGrafter"/>
</dbReference>
<dbReference type="PANTHER" id="PTHR13994">
    <property type="entry name" value="NUDIX HYDROLASE RELATED"/>
    <property type="match status" value="1"/>
</dbReference>
<proteinExistence type="inferred from homology"/>
<dbReference type="FunFam" id="3.40.630.30:FF:000016">
    <property type="entry name" value="nudix hydrolase 2"/>
    <property type="match status" value="1"/>
</dbReference>
<dbReference type="Gene3D" id="3.40.630.30">
    <property type="match status" value="1"/>
</dbReference>
<evidence type="ECO:0000256" key="2">
    <source>
        <dbReference type="ARBA" id="ARBA00022723"/>
    </source>
</evidence>
<evidence type="ECO:0000256" key="3">
    <source>
        <dbReference type="ARBA" id="ARBA00022801"/>
    </source>
</evidence>
<dbReference type="FunFam" id="3.90.79.10:FF:000015">
    <property type="entry name" value="Nudix hydrolase 8"/>
    <property type="match status" value="1"/>
</dbReference>
<dbReference type="InterPro" id="IPR015797">
    <property type="entry name" value="NUDIX_hydrolase-like_dom_sf"/>
</dbReference>
<dbReference type="Gene3D" id="3.90.79.10">
    <property type="entry name" value="Nucleoside Triphosphate Pyrophosphohydrolase"/>
    <property type="match status" value="1"/>
</dbReference>
<evidence type="ECO:0000313" key="5">
    <source>
        <dbReference type="EMBL" id="KAK7273451.1"/>
    </source>
</evidence>
<evidence type="ECO:0000313" key="6">
    <source>
        <dbReference type="Proteomes" id="UP001372338"/>
    </source>
</evidence>
<dbReference type="GO" id="GO:0035529">
    <property type="term" value="F:NADH pyrophosphatase activity"/>
    <property type="evidence" value="ECO:0007669"/>
    <property type="project" value="TreeGrafter"/>
</dbReference>
<accession>A0AAN9FFG4</accession>
<reference evidence="5 6" key="1">
    <citation type="submission" date="2024-01" db="EMBL/GenBank/DDBJ databases">
        <title>The genomes of 5 underutilized Papilionoideae crops provide insights into root nodulation and disease resistanc.</title>
        <authorList>
            <person name="Yuan L."/>
        </authorList>
    </citation>
    <scope>NUCLEOTIDE SEQUENCE [LARGE SCALE GENOMIC DNA]</scope>
    <source>
        <strain evidence="5">ZHUSHIDOU_FW_LH</strain>
        <tissue evidence="5">Leaf</tissue>
    </source>
</reference>
<evidence type="ECO:0000259" key="4">
    <source>
        <dbReference type="PROSITE" id="PS51462"/>
    </source>
</evidence>
<dbReference type="InterPro" id="IPR000086">
    <property type="entry name" value="NUDIX_hydrolase_dom"/>
</dbReference>
<organism evidence="5 6">
    <name type="scientific">Crotalaria pallida</name>
    <name type="common">Smooth rattlebox</name>
    <name type="synonym">Crotalaria striata</name>
    <dbReference type="NCBI Taxonomy" id="3830"/>
    <lineage>
        <taxon>Eukaryota</taxon>
        <taxon>Viridiplantae</taxon>
        <taxon>Streptophyta</taxon>
        <taxon>Embryophyta</taxon>
        <taxon>Tracheophyta</taxon>
        <taxon>Spermatophyta</taxon>
        <taxon>Magnoliopsida</taxon>
        <taxon>eudicotyledons</taxon>
        <taxon>Gunneridae</taxon>
        <taxon>Pentapetalae</taxon>
        <taxon>rosids</taxon>
        <taxon>fabids</taxon>
        <taxon>Fabales</taxon>
        <taxon>Fabaceae</taxon>
        <taxon>Papilionoideae</taxon>
        <taxon>50 kb inversion clade</taxon>
        <taxon>genistoids sensu lato</taxon>
        <taxon>core genistoids</taxon>
        <taxon>Crotalarieae</taxon>
        <taxon>Crotalaria</taxon>
    </lineage>
</organism>
<dbReference type="EMBL" id="JAYWIO010000003">
    <property type="protein sequence ID" value="KAK7273451.1"/>
    <property type="molecule type" value="Genomic_DNA"/>
</dbReference>
<dbReference type="GO" id="GO:0046872">
    <property type="term" value="F:metal ion binding"/>
    <property type="evidence" value="ECO:0007669"/>
    <property type="project" value="UniProtKB-KW"/>
</dbReference>
<keyword evidence="6" id="KW-1185">Reference proteome</keyword>
<dbReference type="InterPro" id="IPR040618">
    <property type="entry name" value="Pre-Nudix"/>
</dbReference>